<keyword evidence="5" id="KW-1185">Reference proteome</keyword>
<dbReference type="PRINTS" id="PR00019">
    <property type="entry name" value="LEURICHRPT"/>
</dbReference>
<evidence type="ECO:0008006" key="6">
    <source>
        <dbReference type="Google" id="ProtNLM"/>
    </source>
</evidence>
<dbReference type="GO" id="GO:0005737">
    <property type="term" value="C:cytoplasm"/>
    <property type="evidence" value="ECO:0007669"/>
    <property type="project" value="TreeGrafter"/>
</dbReference>
<keyword evidence="1" id="KW-0433">Leucine-rich repeat</keyword>
<evidence type="ECO:0000313" key="5">
    <source>
        <dbReference type="Proteomes" id="UP001152888"/>
    </source>
</evidence>
<name>A0A9P0PEI6_ACAOB</name>
<dbReference type="Pfam" id="PF13855">
    <property type="entry name" value="LRR_8"/>
    <property type="match status" value="2"/>
</dbReference>
<dbReference type="Proteomes" id="UP001152888">
    <property type="component" value="Unassembled WGS sequence"/>
</dbReference>
<dbReference type="AlphaFoldDB" id="A0A9P0PEI6"/>
<dbReference type="Gene3D" id="3.50.40.10">
    <property type="entry name" value="Phenylalanyl-trna Synthetase, Chain B, domain 3"/>
    <property type="match status" value="1"/>
</dbReference>
<dbReference type="InterPro" id="IPR050216">
    <property type="entry name" value="LRR_domain-containing"/>
</dbReference>
<gene>
    <name evidence="4" type="ORF">ACAOBT_LOCUS15036</name>
</gene>
<reference evidence="4" key="1">
    <citation type="submission" date="2022-03" db="EMBL/GenBank/DDBJ databases">
        <authorList>
            <person name="Sayadi A."/>
        </authorList>
    </citation>
    <scope>NUCLEOTIDE SEQUENCE</scope>
</reference>
<dbReference type="InterPro" id="IPR003591">
    <property type="entry name" value="Leu-rich_rpt_typical-subtyp"/>
</dbReference>
<dbReference type="PANTHER" id="PTHR48051:SF1">
    <property type="entry name" value="RAS SUPPRESSOR PROTEIN 1"/>
    <property type="match status" value="1"/>
</dbReference>
<evidence type="ECO:0000256" key="1">
    <source>
        <dbReference type="ARBA" id="ARBA00022614"/>
    </source>
</evidence>
<organism evidence="4 5">
    <name type="scientific">Acanthoscelides obtectus</name>
    <name type="common">Bean weevil</name>
    <name type="synonym">Bruchus obtectus</name>
    <dbReference type="NCBI Taxonomy" id="200917"/>
    <lineage>
        <taxon>Eukaryota</taxon>
        <taxon>Metazoa</taxon>
        <taxon>Ecdysozoa</taxon>
        <taxon>Arthropoda</taxon>
        <taxon>Hexapoda</taxon>
        <taxon>Insecta</taxon>
        <taxon>Pterygota</taxon>
        <taxon>Neoptera</taxon>
        <taxon>Endopterygota</taxon>
        <taxon>Coleoptera</taxon>
        <taxon>Polyphaga</taxon>
        <taxon>Cucujiformia</taxon>
        <taxon>Chrysomeloidea</taxon>
        <taxon>Chrysomelidae</taxon>
        <taxon>Bruchinae</taxon>
        <taxon>Bruchini</taxon>
        <taxon>Acanthoscelides</taxon>
    </lineage>
</organism>
<protein>
    <recommendedName>
        <fullName evidence="6">Leucine-rich repeat-containing protein 47</fullName>
    </recommendedName>
</protein>
<dbReference type="PROSITE" id="PS51450">
    <property type="entry name" value="LRR"/>
    <property type="match status" value="6"/>
</dbReference>
<comment type="caution">
    <text evidence="4">The sequence shown here is derived from an EMBL/GenBank/DDBJ whole genome shotgun (WGS) entry which is preliminary data.</text>
</comment>
<dbReference type="SMART" id="SM00365">
    <property type="entry name" value="LRR_SD22"/>
    <property type="match status" value="5"/>
</dbReference>
<evidence type="ECO:0000313" key="4">
    <source>
        <dbReference type="EMBL" id="CAH1982481.1"/>
    </source>
</evidence>
<dbReference type="Gene3D" id="3.80.10.10">
    <property type="entry name" value="Ribonuclease Inhibitor"/>
    <property type="match status" value="2"/>
</dbReference>
<evidence type="ECO:0000256" key="3">
    <source>
        <dbReference type="SAM" id="MobiDB-lite"/>
    </source>
</evidence>
<dbReference type="SMART" id="SM00369">
    <property type="entry name" value="LRR_TYP"/>
    <property type="match status" value="7"/>
</dbReference>
<accession>A0A9P0PEI6</accession>
<feature type="region of interest" description="Disordered" evidence="3">
    <location>
        <begin position="249"/>
        <end position="268"/>
    </location>
</feature>
<dbReference type="OrthoDB" id="67933at2759"/>
<evidence type="ECO:0000256" key="2">
    <source>
        <dbReference type="ARBA" id="ARBA00022737"/>
    </source>
</evidence>
<dbReference type="InterPro" id="IPR001611">
    <property type="entry name" value="Leu-rich_rpt"/>
</dbReference>
<sequence length="451" mass="51153">MWPEVEKAKNEHRRELALTGKEISKRINEDGLDRAIFELTNLNYLNISETTLSELPDKLGSLQNLQTLLLHSNKLEKINEAISSLEKLKILDLSQNCIETAPECLDSLTQLVTLNLSGNKLESFPCLTKTTKLTVLDLSNNKLKSFSNICSENFGNLSELKLSHNEIEEIPVTISNLNQLKMLDLNTNKITSIPGELVDCQKLKEVNLKSNPVSDRRLLKLIDQCRTKQIVDYVKQHCPKTTILEKKAKDKKNTKKCSDDEEDDDSHVEYKHSINVTSYDNSFKPPGNLVYTTSPPNELVIKPLNKNGMVTGAELFGKLQTEANNLRKEKKRNVYSGIHKYLYLIEGKVQYPCLLNGNNEVISFPPLTNSDISKIDVNTTKIFVEVTSSISQHACKKVLDTLLREMVVILDKDLDIQQVRTEDQNGQTKVVYPSKTDLNFEKGVHIKVHRH</sequence>
<dbReference type="InterPro" id="IPR020825">
    <property type="entry name" value="Phe-tRNA_synthase-like_B3/B4"/>
</dbReference>
<proteinExistence type="predicted"/>
<keyword evidence="2" id="KW-0677">Repeat</keyword>
<dbReference type="EMBL" id="CAKOFQ010006922">
    <property type="protein sequence ID" value="CAH1982481.1"/>
    <property type="molecule type" value="Genomic_DNA"/>
</dbReference>
<dbReference type="PANTHER" id="PTHR48051">
    <property type="match status" value="1"/>
</dbReference>
<dbReference type="SUPFAM" id="SSF52058">
    <property type="entry name" value="L domain-like"/>
    <property type="match status" value="1"/>
</dbReference>
<dbReference type="InterPro" id="IPR032675">
    <property type="entry name" value="LRR_dom_sf"/>
</dbReference>